<evidence type="ECO:0000313" key="1">
    <source>
        <dbReference type="EMBL" id="KAG5594998.1"/>
    </source>
</evidence>
<keyword evidence="2" id="KW-1185">Reference proteome</keyword>
<dbReference type="OrthoDB" id="1322469at2759"/>
<reference evidence="1 2" key="1">
    <citation type="submission" date="2020-09" db="EMBL/GenBank/DDBJ databases">
        <title>De no assembly of potato wild relative species, Solanum commersonii.</title>
        <authorList>
            <person name="Cho K."/>
        </authorList>
    </citation>
    <scope>NUCLEOTIDE SEQUENCE [LARGE SCALE GENOMIC DNA]</scope>
    <source>
        <strain evidence="1">LZ3.2</strain>
        <tissue evidence="1">Leaf</tissue>
    </source>
</reference>
<dbReference type="AlphaFoldDB" id="A0A9J5Y7J5"/>
<comment type="caution">
    <text evidence="1">The sequence shown here is derived from an EMBL/GenBank/DDBJ whole genome shotgun (WGS) entry which is preliminary data.</text>
</comment>
<protein>
    <submittedName>
        <fullName evidence="1">Uncharacterized protein</fullName>
    </submittedName>
</protein>
<evidence type="ECO:0000313" key="2">
    <source>
        <dbReference type="Proteomes" id="UP000824120"/>
    </source>
</evidence>
<organism evidence="1 2">
    <name type="scientific">Solanum commersonii</name>
    <name type="common">Commerson's wild potato</name>
    <name type="synonym">Commerson's nightshade</name>
    <dbReference type="NCBI Taxonomy" id="4109"/>
    <lineage>
        <taxon>Eukaryota</taxon>
        <taxon>Viridiplantae</taxon>
        <taxon>Streptophyta</taxon>
        <taxon>Embryophyta</taxon>
        <taxon>Tracheophyta</taxon>
        <taxon>Spermatophyta</taxon>
        <taxon>Magnoliopsida</taxon>
        <taxon>eudicotyledons</taxon>
        <taxon>Gunneridae</taxon>
        <taxon>Pentapetalae</taxon>
        <taxon>asterids</taxon>
        <taxon>lamiids</taxon>
        <taxon>Solanales</taxon>
        <taxon>Solanaceae</taxon>
        <taxon>Solanoideae</taxon>
        <taxon>Solaneae</taxon>
        <taxon>Solanum</taxon>
    </lineage>
</organism>
<sequence length="100" mass="11069">MPQHMAIGKTLGLTYPMPSTIMDSPIPSPTMVSLMPSPMIDSLIPSLMIPPMYYPVSPTMTHQMEPSIDIPSICISTSMNNNQNFSVDLPDSPTIYWLLK</sequence>
<name>A0A9J5Y7J5_SOLCO</name>
<accession>A0A9J5Y7J5</accession>
<dbReference type="EMBL" id="JACXVP010000007">
    <property type="protein sequence ID" value="KAG5594998.1"/>
    <property type="molecule type" value="Genomic_DNA"/>
</dbReference>
<gene>
    <name evidence="1" type="ORF">H5410_036230</name>
</gene>
<proteinExistence type="predicted"/>
<dbReference type="Proteomes" id="UP000824120">
    <property type="component" value="Chromosome 7"/>
</dbReference>